<dbReference type="GO" id="GO:0005886">
    <property type="term" value="C:plasma membrane"/>
    <property type="evidence" value="ECO:0007669"/>
    <property type="project" value="UniProtKB-SubCell"/>
</dbReference>
<dbReference type="GO" id="GO:0000155">
    <property type="term" value="F:phosphorelay sensor kinase activity"/>
    <property type="evidence" value="ECO:0007669"/>
    <property type="project" value="InterPro"/>
</dbReference>
<keyword evidence="11 12" id="KW-0472">Membrane</keyword>
<keyword evidence="7" id="KW-0547">Nucleotide-binding</keyword>
<dbReference type="InterPro" id="IPR036890">
    <property type="entry name" value="HATPase_C_sf"/>
</dbReference>
<dbReference type="PROSITE" id="PS50109">
    <property type="entry name" value="HIS_KIN"/>
    <property type="match status" value="1"/>
</dbReference>
<dbReference type="InterPro" id="IPR036097">
    <property type="entry name" value="HisK_dim/P_sf"/>
</dbReference>
<evidence type="ECO:0000256" key="1">
    <source>
        <dbReference type="ARBA" id="ARBA00000085"/>
    </source>
</evidence>
<dbReference type="Pfam" id="PF02518">
    <property type="entry name" value="HATPase_c"/>
    <property type="match status" value="1"/>
</dbReference>
<dbReference type="InterPro" id="IPR003661">
    <property type="entry name" value="HisK_dim/P_dom"/>
</dbReference>
<protein>
    <recommendedName>
        <fullName evidence="3">histidine kinase</fullName>
        <ecNumber evidence="3">2.7.13.3</ecNumber>
    </recommendedName>
</protein>
<dbReference type="PANTHER" id="PTHR43711">
    <property type="entry name" value="TWO-COMPONENT HISTIDINE KINASE"/>
    <property type="match status" value="1"/>
</dbReference>
<dbReference type="Gene3D" id="3.30.450.20">
    <property type="entry name" value="PAS domain"/>
    <property type="match status" value="1"/>
</dbReference>
<dbReference type="PRINTS" id="PR00344">
    <property type="entry name" value="BCTRLSENSOR"/>
</dbReference>
<keyword evidence="16" id="KW-1185">Reference proteome</keyword>
<feature type="transmembrane region" description="Helical" evidence="12">
    <location>
        <begin position="12"/>
        <end position="32"/>
    </location>
</feature>
<evidence type="ECO:0000256" key="10">
    <source>
        <dbReference type="ARBA" id="ARBA00023012"/>
    </source>
</evidence>
<dbReference type="OrthoDB" id="342253at2157"/>
<keyword evidence="8 15" id="KW-0418">Kinase</keyword>
<dbReference type="CDD" id="cd00075">
    <property type="entry name" value="HATPase"/>
    <property type="match status" value="1"/>
</dbReference>
<dbReference type="SMART" id="SM00388">
    <property type="entry name" value="HisKA"/>
    <property type="match status" value="1"/>
</dbReference>
<evidence type="ECO:0000313" key="16">
    <source>
        <dbReference type="Proteomes" id="UP000218615"/>
    </source>
</evidence>
<evidence type="ECO:0000256" key="12">
    <source>
        <dbReference type="SAM" id="Phobius"/>
    </source>
</evidence>
<evidence type="ECO:0000256" key="4">
    <source>
        <dbReference type="ARBA" id="ARBA00022475"/>
    </source>
</evidence>
<gene>
    <name evidence="15" type="ORF">MNV_90020</name>
</gene>
<feature type="transmembrane region" description="Helical" evidence="12">
    <location>
        <begin position="308"/>
        <end position="328"/>
    </location>
</feature>
<sequence length="588" mass="66627">MIERFAPRNTKLNLLILIICFLSITIIVFLAIKSNDDIQNIVQKQFSERQLLLSKQISSGMSEFLNEKTTLIEVTALHISDASPDEISTEFRNVYNKTSGIYVFEYLNESGVVTIGYPMENTPFGYDIYKFDRVEDNETERTLIDTFEWVRDNRKTTITRPVRLLEGGLGAFIWTPVYKGDEFKGEILAIITISEISDKFLKNYDPPWDIHMINDRGEMLYDSSYIYNYGEKHPDALNSTDILMQSILKNQTTGKEGIGYYFENGGHEKKLIAYSPVIWYNQNWSVAVISPASEVNALINSVYIKQSLFIGMAVGLIILGSFSIILLLSRWSKSLELEVAKKTGELNKSNRLLKDANTKLNELDKLKSDFISMVSHELRTPLTAMKVSSELLLEDDSKPASRKELVQILIRNNDRLIRLVNNLLDISVIESGKLEYNKEMVDLHDIIDTAVGTIKSQYEKKRLNIRTDIPEALSNINVDKDRINQVFVNLLSNALKFTQEGGNVEIRASEFEKYIEVYVKDNGIGIPPDKIDKIFNKFYWAGNNSTHQPGSAGLGLAITRGIMEGHGGSIRVESTPSKGSVFILTFSK</sequence>
<dbReference type="RefSeq" id="WP_096207319.1">
    <property type="nucleotide sequence ID" value="NZ_FZMP01000240.1"/>
</dbReference>
<organism evidence="15 16">
    <name type="scientific">Candidatus Methanoperedens nitratireducens</name>
    <dbReference type="NCBI Taxonomy" id="1392998"/>
    <lineage>
        <taxon>Archaea</taxon>
        <taxon>Methanobacteriati</taxon>
        <taxon>Methanobacteriota</taxon>
        <taxon>Stenosarchaea group</taxon>
        <taxon>Methanomicrobia</taxon>
        <taxon>Methanosarcinales</taxon>
        <taxon>ANME-2 cluster</taxon>
        <taxon>Candidatus Methanoperedentaceae</taxon>
        <taxon>Candidatus Methanoperedens</taxon>
    </lineage>
</organism>
<dbReference type="InterPro" id="IPR003594">
    <property type="entry name" value="HATPase_dom"/>
</dbReference>
<dbReference type="InterPro" id="IPR004358">
    <property type="entry name" value="Sig_transdc_His_kin-like_C"/>
</dbReference>
<dbReference type="Gene3D" id="1.10.287.130">
    <property type="match status" value="1"/>
</dbReference>
<keyword evidence="9" id="KW-0067">ATP-binding</keyword>
<reference evidence="16" key="1">
    <citation type="submission" date="2017-06" db="EMBL/GenBank/DDBJ databases">
        <authorList>
            <person name="Cremers G."/>
        </authorList>
    </citation>
    <scope>NUCLEOTIDE SEQUENCE [LARGE SCALE GENOMIC DNA]</scope>
</reference>
<evidence type="ECO:0000256" key="5">
    <source>
        <dbReference type="ARBA" id="ARBA00022553"/>
    </source>
</evidence>
<dbReference type="SUPFAM" id="SSF55874">
    <property type="entry name" value="ATPase domain of HSP90 chaperone/DNA topoisomerase II/histidine kinase"/>
    <property type="match status" value="1"/>
</dbReference>
<evidence type="ECO:0000256" key="3">
    <source>
        <dbReference type="ARBA" id="ARBA00012438"/>
    </source>
</evidence>
<dbReference type="Proteomes" id="UP000218615">
    <property type="component" value="Unassembled WGS sequence"/>
</dbReference>
<dbReference type="AlphaFoldDB" id="A0A284VU26"/>
<keyword evidence="5" id="KW-0597">Phosphoprotein</keyword>
<evidence type="ECO:0000256" key="8">
    <source>
        <dbReference type="ARBA" id="ARBA00022777"/>
    </source>
</evidence>
<name>A0A284VU26_9EURY</name>
<evidence type="ECO:0000259" key="13">
    <source>
        <dbReference type="PROSITE" id="PS50109"/>
    </source>
</evidence>
<keyword evidence="10" id="KW-0902">Two-component regulatory system</keyword>
<dbReference type="GO" id="GO:0005524">
    <property type="term" value="F:ATP binding"/>
    <property type="evidence" value="ECO:0007669"/>
    <property type="project" value="UniProtKB-KW"/>
</dbReference>
<keyword evidence="6" id="KW-0808">Transferase</keyword>
<proteinExistence type="predicted"/>
<evidence type="ECO:0000259" key="14">
    <source>
        <dbReference type="PROSITE" id="PS50839"/>
    </source>
</evidence>
<evidence type="ECO:0000256" key="9">
    <source>
        <dbReference type="ARBA" id="ARBA00022840"/>
    </source>
</evidence>
<dbReference type="SUPFAM" id="SSF47384">
    <property type="entry name" value="Homodimeric domain of signal transducing histidine kinase"/>
    <property type="match status" value="1"/>
</dbReference>
<dbReference type="CDD" id="cd00082">
    <property type="entry name" value="HisKA"/>
    <property type="match status" value="1"/>
</dbReference>
<dbReference type="PROSITE" id="PS50839">
    <property type="entry name" value="CHASE"/>
    <property type="match status" value="1"/>
</dbReference>
<keyword evidence="4" id="KW-1003">Cell membrane</keyword>
<dbReference type="EMBL" id="FZMP01000240">
    <property type="protein sequence ID" value="SNQ62806.1"/>
    <property type="molecule type" value="Genomic_DNA"/>
</dbReference>
<comment type="catalytic activity">
    <reaction evidence="1">
        <text>ATP + protein L-histidine = ADP + protein N-phospho-L-histidine.</text>
        <dbReference type="EC" id="2.7.13.3"/>
    </reaction>
</comment>
<evidence type="ECO:0000256" key="11">
    <source>
        <dbReference type="ARBA" id="ARBA00023136"/>
    </source>
</evidence>
<feature type="domain" description="CHASE" evidence="14">
    <location>
        <begin position="112"/>
        <end position="204"/>
    </location>
</feature>
<dbReference type="InterPro" id="IPR050736">
    <property type="entry name" value="Sensor_HK_Regulatory"/>
</dbReference>
<comment type="subcellular location">
    <subcellularLocation>
        <location evidence="2">Cell membrane</location>
    </subcellularLocation>
</comment>
<evidence type="ECO:0000256" key="7">
    <source>
        <dbReference type="ARBA" id="ARBA00022741"/>
    </source>
</evidence>
<dbReference type="PANTHER" id="PTHR43711:SF1">
    <property type="entry name" value="HISTIDINE KINASE 1"/>
    <property type="match status" value="1"/>
</dbReference>
<evidence type="ECO:0000256" key="6">
    <source>
        <dbReference type="ARBA" id="ARBA00022679"/>
    </source>
</evidence>
<dbReference type="FunFam" id="1.10.287.130:FF:000001">
    <property type="entry name" value="Two-component sensor histidine kinase"/>
    <property type="match status" value="1"/>
</dbReference>
<dbReference type="SMART" id="SM00387">
    <property type="entry name" value="HATPase_c"/>
    <property type="match status" value="1"/>
</dbReference>
<keyword evidence="12" id="KW-1133">Transmembrane helix</keyword>
<feature type="domain" description="Histidine kinase" evidence="13">
    <location>
        <begin position="373"/>
        <end position="588"/>
    </location>
</feature>
<dbReference type="InterPro" id="IPR005467">
    <property type="entry name" value="His_kinase_dom"/>
</dbReference>
<dbReference type="Pfam" id="PF00512">
    <property type="entry name" value="HisKA"/>
    <property type="match status" value="1"/>
</dbReference>
<evidence type="ECO:0000313" key="15">
    <source>
        <dbReference type="EMBL" id="SNQ62806.1"/>
    </source>
</evidence>
<keyword evidence="12" id="KW-0812">Transmembrane</keyword>
<dbReference type="FunFam" id="3.30.565.10:FF:000023">
    <property type="entry name" value="PAS domain-containing sensor histidine kinase"/>
    <property type="match status" value="1"/>
</dbReference>
<evidence type="ECO:0000256" key="2">
    <source>
        <dbReference type="ARBA" id="ARBA00004236"/>
    </source>
</evidence>
<dbReference type="EC" id="2.7.13.3" evidence="3"/>
<dbReference type="Gene3D" id="3.30.565.10">
    <property type="entry name" value="Histidine kinase-like ATPase, C-terminal domain"/>
    <property type="match status" value="1"/>
</dbReference>
<accession>A0A284VU26</accession>
<dbReference type="InterPro" id="IPR006189">
    <property type="entry name" value="CHASE_dom"/>
</dbReference>